<evidence type="ECO:0000256" key="5">
    <source>
        <dbReference type="ARBA" id="ARBA00022927"/>
    </source>
</evidence>
<dbReference type="EMBL" id="MLAK01000567">
    <property type="protein sequence ID" value="OHT12283.1"/>
    <property type="molecule type" value="Genomic_DNA"/>
</dbReference>
<keyword evidence="4" id="KW-0677">Repeat</keyword>
<dbReference type="Pfam" id="PF25574">
    <property type="entry name" value="TPR_IMB1"/>
    <property type="match status" value="1"/>
</dbReference>
<evidence type="ECO:0000313" key="7">
    <source>
        <dbReference type="EMBL" id="OHT12283.1"/>
    </source>
</evidence>
<gene>
    <name evidence="7" type="ORF">TRFO_17976</name>
</gene>
<dbReference type="GO" id="GO:0005737">
    <property type="term" value="C:cytoplasm"/>
    <property type="evidence" value="ECO:0007669"/>
    <property type="project" value="UniProtKB-SubCell"/>
</dbReference>
<comment type="caution">
    <text evidence="7">The sequence shown here is derived from an EMBL/GenBank/DDBJ whole genome shotgun (WGS) entry which is preliminary data.</text>
</comment>
<evidence type="ECO:0000256" key="1">
    <source>
        <dbReference type="ARBA" id="ARBA00004496"/>
    </source>
</evidence>
<accession>A0A1J4KM36</accession>
<dbReference type="InterPro" id="IPR016024">
    <property type="entry name" value="ARM-type_fold"/>
</dbReference>
<keyword evidence="5" id="KW-0653">Protein transport</keyword>
<evidence type="ECO:0000256" key="3">
    <source>
        <dbReference type="ARBA" id="ARBA00022490"/>
    </source>
</evidence>
<dbReference type="InterPro" id="IPR040122">
    <property type="entry name" value="Importin_beta"/>
</dbReference>
<sequence>MSKPLLIQSMNIDQELQGQLANALELLNNPSISPEQRASIFQFSYTFRKNDPLKFIIYLIIHLANPNTSELSRAVAAIWLYESLHKRTPDAQRHFVVQWFKVDLNIRDQLRLSATEGLTHSSTDSLKFQCANLLGLFYAIEFYTSCTRESINPVFNTSFSELIDIAMNSDPGTRILLYGLFQNFAMNSLELNPNCAHDQPFLLYAPRLYDVYLAGMMSGVLELQGKALEAFTSSFLIFKRHFSFLKNRTDLLEVVFQIILSNIPPLCTPAYQLLRKCIDCCYPDMSAHMEQIKQITLIDMKSGNEFRQIEACFLWSTIGDVESDIQNTNKNLVKLKHRDFTATEFHSKWAFTQLFESLVMLICNTDISETQASIHLEFTPAHAAFSCLSSLTKATDDFSLPLIFKFVQDHAQAEDWRLRYASALLLNAASQVPSFNNVKNILIAYEFFVTAIVDAVPRISEVAMWSLGRLVNEIPELVVDQVRFGRLCENVAQKMDVSDELTSRACWLLNVCFNVFCLDDTNSPLVQNFEKFSILLMQAADKYDVNAQDAAFGALNRLIERTPSTIADQYNQLFNMVTAKLSVLISADDTVRNNPKYTQQMIGLLSLVQAIVMNVGEMIRNVSDQLMSMLIVALDFQNGTFVCEVLPAMGAVARAIQEDFGKYMPSLLEKVFEYLSKAEFVQPAAVFVADIFNSFPSFPDELTDRFVKALFNTLNFDDITTQAIIASFSALAEIAKMIREKCLPWIETYLELLESESRSMLSSEDENLDQDNAQSFAIENLQIYQTLVPILSPIPKGDRKVRNFFHIFEKIVKLQNRLDESVYPDAVILIRMIAETYQRRMNVYLNKPAVIEILKKASESVDAQLAQLAKDTLDIVRRF</sequence>
<dbReference type="VEuPathDB" id="TrichDB:TRFO_17976"/>
<dbReference type="PANTHER" id="PTHR10527">
    <property type="entry name" value="IMPORTIN BETA"/>
    <property type="match status" value="1"/>
</dbReference>
<dbReference type="GO" id="GO:0006606">
    <property type="term" value="P:protein import into nucleus"/>
    <property type="evidence" value="ECO:0007669"/>
    <property type="project" value="InterPro"/>
</dbReference>
<protein>
    <recommendedName>
        <fullName evidence="6">Importin subunit beta-1/Transportin-1-like TPR repeats domain-containing protein</fullName>
    </recommendedName>
</protein>
<dbReference type="SUPFAM" id="SSF48371">
    <property type="entry name" value="ARM repeat"/>
    <property type="match status" value="1"/>
</dbReference>
<dbReference type="Gene3D" id="1.25.10.10">
    <property type="entry name" value="Leucine-rich Repeat Variant"/>
    <property type="match status" value="1"/>
</dbReference>
<reference evidence="7" key="1">
    <citation type="submission" date="2016-10" db="EMBL/GenBank/DDBJ databases">
        <authorList>
            <person name="Benchimol M."/>
            <person name="Almeida L.G."/>
            <person name="Vasconcelos A.T."/>
            <person name="Perreira-Neves A."/>
            <person name="Rosa I.A."/>
            <person name="Tasca T."/>
            <person name="Bogo M.R."/>
            <person name="de Souza W."/>
        </authorList>
    </citation>
    <scope>NUCLEOTIDE SEQUENCE [LARGE SCALE GENOMIC DNA]</scope>
    <source>
        <strain evidence="7">K</strain>
    </source>
</reference>
<organism evidence="7 8">
    <name type="scientific">Tritrichomonas foetus</name>
    <dbReference type="NCBI Taxonomy" id="1144522"/>
    <lineage>
        <taxon>Eukaryota</taxon>
        <taxon>Metamonada</taxon>
        <taxon>Parabasalia</taxon>
        <taxon>Tritrichomonadida</taxon>
        <taxon>Tritrichomonadidae</taxon>
        <taxon>Tritrichomonas</taxon>
    </lineage>
</organism>
<feature type="domain" description="Importin subunit beta-1/Transportin-1-like TPR repeats" evidence="6">
    <location>
        <begin position="494"/>
        <end position="857"/>
    </location>
</feature>
<name>A0A1J4KM36_9EUKA</name>
<comment type="subcellular location">
    <subcellularLocation>
        <location evidence="1">Cytoplasm</location>
    </subcellularLocation>
</comment>
<evidence type="ECO:0000313" key="8">
    <source>
        <dbReference type="Proteomes" id="UP000179807"/>
    </source>
</evidence>
<dbReference type="OrthoDB" id="10263328at2759"/>
<dbReference type="RefSeq" id="XP_068365419.1">
    <property type="nucleotide sequence ID" value="XM_068499900.1"/>
</dbReference>
<evidence type="ECO:0000259" key="6">
    <source>
        <dbReference type="Pfam" id="PF25574"/>
    </source>
</evidence>
<keyword evidence="3" id="KW-0963">Cytoplasm</keyword>
<dbReference type="InterPro" id="IPR058584">
    <property type="entry name" value="IMB1_TNPO1-like_TPR"/>
</dbReference>
<keyword evidence="2" id="KW-0813">Transport</keyword>
<evidence type="ECO:0000256" key="4">
    <source>
        <dbReference type="ARBA" id="ARBA00022737"/>
    </source>
</evidence>
<dbReference type="GeneID" id="94834604"/>
<dbReference type="Proteomes" id="UP000179807">
    <property type="component" value="Unassembled WGS sequence"/>
</dbReference>
<dbReference type="InterPro" id="IPR011989">
    <property type="entry name" value="ARM-like"/>
</dbReference>
<evidence type="ECO:0000256" key="2">
    <source>
        <dbReference type="ARBA" id="ARBA00022448"/>
    </source>
</evidence>
<proteinExistence type="predicted"/>
<keyword evidence="8" id="KW-1185">Reference proteome</keyword>
<dbReference type="AlphaFoldDB" id="A0A1J4KM36"/>